<evidence type="ECO:0000313" key="6">
    <source>
        <dbReference type="Ensembl" id="ENSMODP00000044721.1"/>
    </source>
</evidence>
<dbReference type="InterPro" id="IPR002018">
    <property type="entry name" value="CarbesteraseB"/>
</dbReference>
<dbReference type="OrthoDB" id="3200163at2759"/>
<dbReference type="InterPro" id="IPR050309">
    <property type="entry name" value="Type-B_Carboxylest/Lipase"/>
</dbReference>
<reference evidence="6" key="2">
    <citation type="submission" date="2025-08" db="UniProtKB">
        <authorList>
            <consortium name="Ensembl"/>
        </authorList>
    </citation>
    <scope>IDENTIFICATION</scope>
</reference>
<keyword evidence="3" id="KW-1015">Disulfide bond</keyword>
<accession>A0A5F8GBN7</accession>
<evidence type="ECO:0000256" key="4">
    <source>
        <dbReference type="RuleBase" id="RU361235"/>
    </source>
</evidence>
<dbReference type="Gene3D" id="3.40.50.1820">
    <property type="entry name" value="alpha/beta hydrolase"/>
    <property type="match status" value="1"/>
</dbReference>
<organism evidence="6 7">
    <name type="scientific">Monodelphis domestica</name>
    <name type="common">Gray short-tailed opossum</name>
    <dbReference type="NCBI Taxonomy" id="13616"/>
    <lineage>
        <taxon>Eukaryota</taxon>
        <taxon>Metazoa</taxon>
        <taxon>Chordata</taxon>
        <taxon>Craniata</taxon>
        <taxon>Vertebrata</taxon>
        <taxon>Euteleostomi</taxon>
        <taxon>Mammalia</taxon>
        <taxon>Metatheria</taxon>
        <taxon>Didelphimorphia</taxon>
        <taxon>Didelphidae</taxon>
        <taxon>Monodelphis</taxon>
    </lineage>
</organism>
<dbReference type="InterPro" id="IPR019826">
    <property type="entry name" value="Carboxylesterase_B_AS"/>
</dbReference>
<dbReference type="GeneTree" id="ENSGT00940000154623"/>
<dbReference type="Proteomes" id="UP000002280">
    <property type="component" value="Chromosome 1"/>
</dbReference>
<protein>
    <recommendedName>
        <fullName evidence="4">Carboxylic ester hydrolase</fullName>
        <ecNumber evidence="4">3.1.1.-</ecNumber>
    </recommendedName>
</protein>
<dbReference type="RefSeq" id="XP_007474942.1">
    <property type="nucleotide sequence ID" value="XM_007474880.3"/>
</dbReference>
<reference evidence="6" key="3">
    <citation type="submission" date="2025-09" db="UniProtKB">
        <authorList>
            <consortium name="Ensembl"/>
        </authorList>
    </citation>
    <scope>IDENTIFICATION</scope>
</reference>
<dbReference type="InterPro" id="IPR029058">
    <property type="entry name" value="AB_hydrolase_fold"/>
</dbReference>
<evidence type="ECO:0000256" key="2">
    <source>
        <dbReference type="ARBA" id="ARBA00022801"/>
    </source>
</evidence>
<dbReference type="KEGG" id="mdo:100020779"/>
<evidence type="ECO:0000256" key="1">
    <source>
        <dbReference type="ARBA" id="ARBA00005964"/>
    </source>
</evidence>
<dbReference type="Bgee" id="ENSMODG00000025750">
    <property type="expression patterns" value="Expressed in liver and 16 other cell types or tissues"/>
</dbReference>
<dbReference type="GeneID" id="100020779"/>
<dbReference type="InParanoid" id="A0A5F8GBN7"/>
<dbReference type="Pfam" id="PF00135">
    <property type="entry name" value="COesterase"/>
    <property type="match status" value="1"/>
</dbReference>
<sequence>MTSQISASGMRQRTAPNKMWLISLVLCSFIVFTTQESESSAPVVDTEYGKVQGKQVILQQFGKTVKVFLGVPFAKAPLGDLRFAPPQPPEPWDYVKNTTTYPPMCAQIPIGGEIIAKLFINDFSLEKSEDCLYLNIYTSADLSTKTKLPVMVWIHGGAFLVGEASTLNGMYLSALEDVVVVTIQYRLGIFGFFSTGDEHARGNWGYLDQVAALHWVQKNIGNFGGDSSSVTIFGVSAGGMSVSALILSPLTTNLFHRAISQSGVAITESLFSSNIKPTAEKIADLTGCKTTTSASMVHCMRQKTEEEILNTTQKMELFTLDFLGDPTQKIAILPAVVDGIFFPKSPKELLLEKQFRNIPYIVGINSDEFGWILPTVLEYPLSENTLDQEKATALLWSSYPLVKIPKNLTPVITEQYLGVTEDSIKKKWLFLDMLGDLFFGIPSVIVARHHRDSGAPTYLYQFEHRSSFGGNLKPVTIGADHGDEFFFVFGIPFVNEHSPEEEKQLSRTMMKYWANFARNGNPNGDGLLNWPVYDQNEKYLQINVNMKTAKKLKEKEVAFWTEITAEKPVGITRENIEL</sequence>
<evidence type="ECO:0000256" key="3">
    <source>
        <dbReference type="ARBA" id="ARBA00023157"/>
    </source>
</evidence>
<evidence type="ECO:0000313" key="7">
    <source>
        <dbReference type="Proteomes" id="UP000002280"/>
    </source>
</evidence>
<dbReference type="STRING" id="13616.ENSMODP00000044721"/>
<keyword evidence="4" id="KW-0732">Signal</keyword>
<keyword evidence="7" id="KW-1185">Reference proteome</keyword>
<dbReference type="PANTHER" id="PTHR11559">
    <property type="entry name" value="CARBOXYLESTERASE"/>
    <property type="match status" value="1"/>
</dbReference>
<dbReference type="EC" id="3.1.1.-" evidence="4"/>
<dbReference type="FunFam" id="3.40.50.1820:FF:000011">
    <property type="entry name" value="Carboxylic ester hydrolase"/>
    <property type="match status" value="1"/>
</dbReference>
<feature type="chain" id="PRO_5023976006" description="Carboxylic ester hydrolase" evidence="4">
    <location>
        <begin position="36"/>
        <end position="578"/>
    </location>
</feature>
<dbReference type="CDD" id="cd00312">
    <property type="entry name" value="Esterase_lipase"/>
    <property type="match status" value="1"/>
</dbReference>
<comment type="similarity">
    <text evidence="1 4">Belongs to the type-B carboxylesterase/lipase family.</text>
</comment>
<dbReference type="SUPFAM" id="SSF53474">
    <property type="entry name" value="alpha/beta-Hydrolases"/>
    <property type="match status" value="1"/>
</dbReference>
<proteinExistence type="inferred from homology"/>
<dbReference type="GO" id="GO:0016787">
    <property type="term" value="F:hydrolase activity"/>
    <property type="evidence" value="ECO:0007669"/>
    <property type="project" value="UniProtKB-KW"/>
</dbReference>
<dbReference type="FunCoup" id="A0A5F8GBN7">
    <property type="interactions" value="30"/>
</dbReference>
<feature type="signal peptide" evidence="4">
    <location>
        <begin position="1"/>
        <end position="35"/>
    </location>
</feature>
<keyword evidence="2 4" id="KW-0378">Hydrolase</keyword>
<dbReference type="AlphaFoldDB" id="A0A5F8GBN7"/>
<name>A0A5F8GBN7_MONDO</name>
<dbReference type="PROSITE" id="PS00122">
    <property type="entry name" value="CARBOXYLESTERASE_B_1"/>
    <property type="match status" value="1"/>
</dbReference>
<dbReference type="Ensembl" id="ENSMODT00000071102.1">
    <property type="protein sequence ID" value="ENSMODP00000044721.1"/>
    <property type="gene ID" value="ENSMODG00000025750.3"/>
</dbReference>
<feature type="domain" description="Carboxylesterase type B" evidence="5">
    <location>
        <begin position="41"/>
        <end position="560"/>
    </location>
</feature>
<evidence type="ECO:0000259" key="5">
    <source>
        <dbReference type="Pfam" id="PF00135"/>
    </source>
</evidence>
<gene>
    <name evidence="6" type="primary">LOC100020779</name>
</gene>
<reference evidence="6 7" key="1">
    <citation type="journal article" date="2007" name="Nature">
        <title>Genome of the marsupial Monodelphis domestica reveals innovation in non-coding sequences.</title>
        <authorList>
            <person name="Mikkelsen T.S."/>
            <person name="Wakefield M.J."/>
            <person name="Aken B."/>
            <person name="Amemiya C.T."/>
            <person name="Chang J.L."/>
            <person name="Duke S."/>
            <person name="Garber M."/>
            <person name="Gentles A.J."/>
            <person name="Goodstadt L."/>
            <person name="Heger A."/>
            <person name="Jurka J."/>
            <person name="Kamal M."/>
            <person name="Mauceli E."/>
            <person name="Searle S.M."/>
            <person name="Sharpe T."/>
            <person name="Baker M.L."/>
            <person name="Batzer M.A."/>
            <person name="Benos P.V."/>
            <person name="Belov K."/>
            <person name="Clamp M."/>
            <person name="Cook A."/>
            <person name="Cuff J."/>
            <person name="Das R."/>
            <person name="Davidow L."/>
            <person name="Deakin J.E."/>
            <person name="Fazzari M.J."/>
            <person name="Glass J.L."/>
            <person name="Grabherr M."/>
            <person name="Greally J.M."/>
            <person name="Gu W."/>
            <person name="Hore T.A."/>
            <person name="Huttley G.A."/>
            <person name="Kleber M."/>
            <person name="Jirtle R.L."/>
            <person name="Koina E."/>
            <person name="Lee J.T."/>
            <person name="Mahony S."/>
            <person name="Marra M.A."/>
            <person name="Miller R.D."/>
            <person name="Nicholls R.D."/>
            <person name="Oda M."/>
            <person name="Papenfuss A.T."/>
            <person name="Parra Z.E."/>
            <person name="Pollock D.D."/>
            <person name="Ray D.A."/>
            <person name="Schein J.E."/>
            <person name="Speed T.P."/>
            <person name="Thompson K."/>
            <person name="VandeBerg J.L."/>
            <person name="Wade C.M."/>
            <person name="Walker J.A."/>
            <person name="Waters P.D."/>
            <person name="Webber C."/>
            <person name="Weidman J.R."/>
            <person name="Xie X."/>
            <person name="Zody M.C."/>
            <person name="Baldwin J."/>
            <person name="Abdouelleil A."/>
            <person name="Abdulkadir J."/>
            <person name="Abebe A."/>
            <person name="Abera B."/>
            <person name="Abreu J."/>
            <person name="Acer S.C."/>
            <person name="Aftuck L."/>
            <person name="Alexander A."/>
            <person name="An P."/>
            <person name="Anderson E."/>
            <person name="Anderson S."/>
            <person name="Arachi H."/>
            <person name="Azer M."/>
            <person name="Bachantsang P."/>
            <person name="Barry A."/>
            <person name="Bayul T."/>
            <person name="Berlin A."/>
            <person name="Bessette D."/>
            <person name="Bloom T."/>
            <person name="Bloom T."/>
            <person name="Boguslavskiy L."/>
            <person name="Bonnet C."/>
            <person name="Boukhgalter B."/>
            <person name="Bourzgui I."/>
            <person name="Brown A."/>
            <person name="Cahill P."/>
            <person name="Channer S."/>
            <person name="Cheshatsang Y."/>
            <person name="Chuda L."/>
            <person name="Citroen M."/>
            <person name="Collymore A."/>
            <person name="Cooke P."/>
            <person name="Costello M."/>
            <person name="D'Aco K."/>
            <person name="Daza R."/>
            <person name="De Haan G."/>
            <person name="DeGray S."/>
            <person name="DeMaso C."/>
            <person name="Dhargay N."/>
            <person name="Dooley K."/>
            <person name="Dooley E."/>
            <person name="Doricent M."/>
            <person name="Dorje P."/>
            <person name="Dorjee K."/>
            <person name="Dupes A."/>
            <person name="Elong R."/>
            <person name="Falk J."/>
            <person name="Farina A."/>
            <person name="Faro S."/>
            <person name="Ferguson D."/>
            <person name="Fisher S."/>
            <person name="Foley C.D."/>
            <person name="Franke A."/>
            <person name="Friedrich D."/>
            <person name="Gadbois L."/>
            <person name="Gearin G."/>
            <person name="Gearin C.R."/>
            <person name="Giannoukos G."/>
            <person name="Goode T."/>
            <person name="Graham J."/>
            <person name="Grandbois E."/>
            <person name="Grewal S."/>
            <person name="Gyaltsen K."/>
            <person name="Hafez N."/>
            <person name="Hagos B."/>
            <person name="Hall J."/>
            <person name="Henson C."/>
            <person name="Hollinger A."/>
            <person name="Honan T."/>
            <person name="Huard M.D."/>
            <person name="Hughes L."/>
            <person name="Hurhula B."/>
            <person name="Husby M.E."/>
            <person name="Kamat A."/>
            <person name="Kanga B."/>
            <person name="Kashin S."/>
            <person name="Khazanovich D."/>
            <person name="Kisner P."/>
            <person name="Lance K."/>
            <person name="Lara M."/>
            <person name="Lee W."/>
            <person name="Lennon N."/>
            <person name="Letendre F."/>
            <person name="LeVine R."/>
            <person name="Lipovsky A."/>
            <person name="Liu X."/>
            <person name="Liu J."/>
            <person name="Liu S."/>
            <person name="Lokyitsang T."/>
            <person name="Lokyitsang Y."/>
            <person name="Lubonja R."/>
            <person name="Lui A."/>
            <person name="MacDonald P."/>
            <person name="Magnisalis V."/>
            <person name="Maru K."/>
            <person name="Matthews C."/>
            <person name="McCusker W."/>
            <person name="McDonough S."/>
            <person name="Mehta T."/>
            <person name="Meldrim J."/>
            <person name="Meneus L."/>
            <person name="Mihai O."/>
            <person name="Mihalev A."/>
            <person name="Mihova T."/>
            <person name="Mittelman R."/>
            <person name="Mlenga V."/>
            <person name="Montmayeur A."/>
            <person name="Mulrain L."/>
            <person name="Navidi A."/>
            <person name="Naylor J."/>
            <person name="Negash T."/>
            <person name="Nguyen T."/>
            <person name="Nguyen N."/>
            <person name="Nicol R."/>
            <person name="Norbu C."/>
            <person name="Norbu N."/>
            <person name="Novod N."/>
            <person name="O'Neill B."/>
            <person name="Osman S."/>
            <person name="Markiewicz E."/>
            <person name="Oyono O.L."/>
            <person name="Patti C."/>
            <person name="Phunkhang P."/>
            <person name="Pierre F."/>
            <person name="Priest M."/>
            <person name="Raghuraman S."/>
            <person name="Rege F."/>
            <person name="Reyes R."/>
            <person name="Rise C."/>
            <person name="Rogov P."/>
            <person name="Ross K."/>
            <person name="Ryan E."/>
            <person name="Settipalli S."/>
            <person name="Shea T."/>
            <person name="Sherpa N."/>
            <person name="Shi L."/>
            <person name="Shih D."/>
            <person name="Sparrow T."/>
            <person name="Spaulding J."/>
            <person name="Stalker J."/>
            <person name="Stange-Thomann N."/>
            <person name="Stavropoulos S."/>
            <person name="Stone C."/>
            <person name="Strader C."/>
            <person name="Tesfaye S."/>
            <person name="Thomson T."/>
            <person name="Thoulutsang Y."/>
            <person name="Thoulutsang D."/>
            <person name="Topham K."/>
            <person name="Topping I."/>
            <person name="Tsamla T."/>
            <person name="Vassiliev H."/>
            <person name="Vo A."/>
            <person name="Wangchuk T."/>
            <person name="Wangdi T."/>
            <person name="Weiand M."/>
            <person name="Wilkinson J."/>
            <person name="Wilson A."/>
            <person name="Yadav S."/>
            <person name="Young G."/>
            <person name="Yu Q."/>
            <person name="Zembek L."/>
            <person name="Zhong D."/>
            <person name="Zimmer A."/>
            <person name="Zwirko Z."/>
            <person name="Jaffe D.B."/>
            <person name="Alvarez P."/>
            <person name="Brockman W."/>
            <person name="Butler J."/>
            <person name="Chin C."/>
            <person name="Gnerre S."/>
            <person name="MacCallum I."/>
            <person name="Graves J.A."/>
            <person name="Ponting C.P."/>
            <person name="Breen M."/>
            <person name="Samollow P.B."/>
            <person name="Lander E.S."/>
            <person name="Lindblad-Toh K."/>
        </authorList>
    </citation>
    <scope>NUCLEOTIDE SEQUENCE [LARGE SCALE GENOMIC DNA]</scope>
</reference>